<dbReference type="PROSITE" id="PS51671">
    <property type="entry name" value="ACT"/>
    <property type="match status" value="1"/>
</dbReference>
<dbReference type="Proteomes" id="UP000199013">
    <property type="component" value="Unassembled WGS sequence"/>
</dbReference>
<evidence type="ECO:0000313" key="2">
    <source>
        <dbReference type="EMBL" id="SBW28116.1"/>
    </source>
</evidence>
<feature type="domain" description="ACT" evidence="1">
    <location>
        <begin position="4"/>
        <end position="79"/>
    </location>
</feature>
<dbReference type="Gene3D" id="3.30.70.260">
    <property type="match status" value="1"/>
</dbReference>
<gene>
    <name evidence="2" type="ORF">FDG2_5538</name>
</gene>
<dbReference type="EMBL" id="FLUV01002300">
    <property type="protein sequence ID" value="SBW28116.1"/>
    <property type="molecule type" value="Genomic_DNA"/>
</dbReference>
<name>A0A1C3PEC0_9ACTN</name>
<accession>A0A1C3PEC0</accession>
<proteinExistence type="predicted"/>
<dbReference type="InterPro" id="IPR002912">
    <property type="entry name" value="ACT_dom"/>
</dbReference>
<dbReference type="Pfam" id="PF01842">
    <property type="entry name" value="ACT"/>
    <property type="match status" value="1"/>
</dbReference>
<organism evidence="2 3">
    <name type="scientific">Candidatus Protofrankia californiensis</name>
    <dbReference type="NCBI Taxonomy" id="1839754"/>
    <lineage>
        <taxon>Bacteria</taxon>
        <taxon>Bacillati</taxon>
        <taxon>Actinomycetota</taxon>
        <taxon>Actinomycetes</taxon>
        <taxon>Frankiales</taxon>
        <taxon>Frankiaceae</taxon>
        <taxon>Protofrankia</taxon>
    </lineage>
</organism>
<keyword evidence="3" id="KW-1185">Reference proteome</keyword>
<dbReference type="InterPro" id="IPR045865">
    <property type="entry name" value="ACT-like_dom_sf"/>
</dbReference>
<reference evidence="3" key="1">
    <citation type="submission" date="2016-02" db="EMBL/GenBank/DDBJ databases">
        <authorList>
            <person name="Wibberg D."/>
        </authorList>
    </citation>
    <scope>NUCLEOTIDE SEQUENCE [LARGE SCALE GENOMIC DNA]</scope>
</reference>
<evidence type="ECO:0000313" key="3">
    <source>
        <dbReference type="Proteomes" id="UP000199013"/>
    </source>
</evidence>
<protein>
    <submittedName>
        <fullName evidence="2">Amino acid-binding ACT domain-containing protein</fullName>
    </submittedName>
</protein>
<dbReference type="AlphaFoldDB" id="A0A1C3PEC0"/>
<dbReference type="SUPFAM" id="SSF55021">
    <property type="entry name" value="ACT-like"/>
    <property type="match status" value="1"/>
</dbReference>
<sequence length="237" mass="24701">MSYLLRLVLPDRPGALGAVATALGQAGIDIVSLGVVERGAHGAVDDLVVQLPPAGLADTVLTAAQSVPGVSVESLRPYPADDVGITHDLDLVEALTARPDNALTVLTEFVGAVFHADWAVLLERVAPQDVRIVQTSVGAPDLGGDELTSPKKVRPALLSLPLDRAQRLDPDTGWFPPRWSALGMELAVAPVGSPDVAVLIGRPGGPRFRASEVQRLAHLAGIAATIVRNRNTSPAPT</sequence>
<evidence type="ECO:0000259" key="1">
    <source>
        <dbReference type="PROSITE" id="PS51671"/>
    </source>
</evidence>